<dbReference type="InterPro" id="IPR038969">
    <property type="entry name" value="FEN"/>
</dbReference>
<reference evidence="8 9" key="1">
    <citation type="journal article" date="2018" name="J. Microbiol.">
        <title>Baekduia soli gen. nov., sp. nov., a novel bacterium isolated from the soil of Baekdu Mountain and proposal of a novel family name, Baekduiaceae fam. nov.</title>
        <authorList>
            <person name="An D.S."/>
            <person name="Siddiqi M.Z."/>
            <person name="Kim K.H."/>
            <person name="Yu H.S."/>
            <person name="Im W.T."/>
        </authorList>
    </citation>
    <scope>NUCLEOTIDE SEQUENCE [LARGE SCALE GENOMIC DNA]</scope>
    <source>
        <strain evidence="8 9">BR7-21</strain>
    </source>
</reference>
<keyword evidence="1" id="KW-0540">Nuclease</keyword>
<keyword evidence="3" id="KW-0269">Exonuclease</keyword>
<keyword evidence="2" id="KW-0378">Hydrolase</keyword>
<evidence type="ECO:0000256" key="3">
    <source>
        <dbReference type="ARBA" id="ARBA00022839"/>
    </source>
</evidence>
<dbReference type="GO" id="GO:0033567">
    <property type="term" value="P:DNA replication, Okazaki fragment processing"/>
    <property type="evidence" value="ECO:0007669"/>
    <property type="project" value="InterPro"/>
</dbReference>
<dbReference type="CDD" id="cd09859">
    <property type="entry name" value="PIN_53EXO"/>
    <property type="match status" value="1"/>
</dbReference>
<dbReference type="SMART" id="SM00279">
    <property type="entry name" value="HhH2"/>
    <property type="match status" value="1"/>
</dbReference>
<keyword evidence="9" id="KW-1185">Reference proteome</keyword>
<dbReference type="Gene3D" id="1.10.150.20">
    <property type="entry name" value="5' to 3' exonuclease, C-terminal subdomain"/>
    <property type="match status" value="1"/>
</dbReference>
<feature type="domain" description="5'-3' exonuclease" evidence="7">
    <location>
        <begin position="30"/>
        <end position="286"/>
    </location>
</feature>
<evidence type="ECO:0000256" key="4">
    <source>
        <dbReference type="ARBA" id="ARBA00023125"/>
    </source>
</evidence>
<dbReference type="SUPFAM" id="SSF47807">
    <property type="entry name" value="5' to 3' exonuclease, C-terminal subdomain"/>
    <property type="match status" value="1"/>
</dbReference>
<dbReference type="InterPro" id="IPR002421">
    <property type="entry name" value="5-3_exonuclease"/>
</dbReference>
<dbReference type="Pfam" id="PF01367">
    <property type="entry name" value="5_3_exonuc"/>
    <property type="match status" value="1"/>
</dbReference>
<dbReference type="AlphaFoldDB" id="A0A5B8U1F4"/>
<dbReference type="GO" id="GO:0003677">
    <property type="term" value="F:DNA binding"/>
    <property type="evidence" value="ECO:0007669"/>
    <property type="project" value="UniProtKB-KW"/>
</dbReference>
<keyword evidence="8" id="KW-0255">Endonuclease</keyword>
<dbReference type="InterPro" id="IPR008918">
    <property type="entry name" value="HhH2"/>
</dbReference>
<dbReference type="InterPro" id="IPR029060">
    <property type="entry name" value="PIN-like_dom_sf"/>
</dbReference>
<dbReference type="GO" id="GO:0008409">
    <property type="term" value="F:5'-3' exonuclease activity"/>
    <property type="evidence" value="ECO:0007669"/>
    <property type="project" value="InterPro"/>
</dbReference>
<dbReference type="CDD" id="cd09898">
    <property type="entry name" value="H3TH_53EXO"/>
    <property type="match status" value="1"/>
</dbReference>
<evidence type="ECO:0000256" key="1">
    <source>
        <dbReference type="ARBA" id="ARBA00022722"/>
    </source>
</evidence>
<dbReference type="Proteomes" id="UP000321805">
    <property type="component" value="Chromosome"/>
</dbReference>
<name>A0A5B8U1F4_9ACTN</name>
<dbReference type="Gene3D" id="3.40.50.1010">
    <property type="entry name" value="5'-nuclease"/>
    <property type="match status" value="1"/>
</dbReference>
<dbReference type="InterPro" id="IPR036279">
    <property type="entry name" value="5-3_exonuclease_C_sf"/>
</dbReference>
<dbReference type="PANTHER" id="PTHR42646:SF2">
    <property type="entry name" value="5'-3' EXONUCLEASE FAMILY PROTEIN"/>
    <property type="match status" value="1"/>
</dbReference>
<dbReference type="PANTHER" id="PTHR42646">
    <property type="entry name" value="FLAP ENDONUCLEASE XNI"/>
    <property type="match status" value="1"/>
</dbReference>
<evidence type="ECO:0000256" key="2">
    <source>
        <dbReference type="ARBA" id="ARBA00022801"/>
    </source>
</evidence>
<protein>
    <recommendedName>
        <fullName evidence="6">5'-3' exonuclease</fullName>
    </recommendedName>
</protein>
<gene>
    <name evidence="8" type="ORF">FSW04_02975</name>
</gene>
<dbReference type="EMBL" id="CP042430">
    <property type="protein sequence ID" value="QEC46645.1"/>
    <property type="molecule type" value="Genomic_DNA"/>
</dbReference>
<sequence>MRLLGIFGIRAGLRGRRDGGSCQSRARMPAPLLVVDAPSLLYRAFFALPKSITGADGRPVNALLGMANLVLWVVERHAPRAVVLCTGAEAATYRTALYPGYHADRPPVPDELAPQWADAPAFFGAFAWTWLDAGDLEADDLLGALALAEAEAGGETLLFTGDRDMFQCVDEHTRVLFPRGGKEGPELVDVDGVRERYGIHPGQVPDFIALRGDPSDGLPGAKGIGEKTAGELLRAHGDLEGLIAAADAQRPRVAAALRDQADELRAFRKIATLQPIDVACPSDAPTDAAAAARAASERGMGRLAGRLEALAGQA</sequence>
<accession>A0A5B8U1F4</accession>
<comment type="function">
    <text evidence="5">5'-3' exonuclease acting preferentially on double-stranded DNA.</text>
</comment>
<evidence type="ECO:0000259" key="7">
    <source>
        <dbReference type="SMART" id="SM00475"/>
    </source>
</evidence>
<evidence type="ECO:0000313" key="8">
    <source>
        <dbReference type="EMBL" id="QEC46645.1"/>
    </source>
</evidence>
<dbReference type="GO" id="GO:0017108">
    <property type="term" value="F:5'-flap endonuclease activity"/>
    <property type="evidence" value="ECO:0007669"/>
    <property type="project" value="InterPro"/>
</dbReference>
<evidence type="ECO:0000256" key="6">
    <source>
        <dbReference type="ARBA" id="ARBA00050026"/>
    </source>
</evidence>
<dbReference type="SUPFAM" id="SSF88723">
    <property type="entry name" value="PIN domain-like"/>
    <property type="match status" value="1"/>
</dbReference>
<evidence type="ECO:0000256" key="5">
    <source>
        <dbReference type="ARBA" id="ARBA00049957"/>
    </source>
</evidence>
<dbReference type="InterPro" id="IPR020046">
    <property type="entry name" value="5-3_exonucl_a-hlix_arch_N"/>
</dbReference>
<dbReference type="OrthoDB" id="9806424at2"/>
<dbReference type="SMART" id="SM00475">
    <property type="entry name" value="53EXOc"/>
    <property type="match status" value="1"/>
</dbReference>
<dbReference type="Pfam" id="PF02739">
    <property type="entry name" value="5_3_exonuc_N"/>
    <property type="match status" value="1"/>
</dbReference>
<organism evidence="8 9">
    <name type="scientific">Baekduia soli</name>
    <dbReference type="NCBI Taxonomy" id="496014"/>
    <lineage>
        <taxon>Bacteria</taxon>
        <taxon>Bacillati</taxon>
        <taxon>Actinomycetota</taxon>
        <taxon>Thermoleophilia</taxon>
        <taxon>Solirubrobacterales</taxon>
        <taxon>Baekduiaceae</taxon>
        <taxon>Baekduia</taxon>
    </lineage>
</organism>
<dbReference type="KEGG" id="bsol:FSW04_02975"/>
<keyword evidence="4" id="KW-0238">DNA-binding</keyword>
<proteinExistence type="predicted"/>
<evidence type="ECO:0000313" key="9">
    <source>
        <dbReference type="Proteomes" id="UP000321805"/>
    </source>
</evidence>
<dbReference type="InterPro" id="IPR020045">
    <property type="entry name" value="DNA_polI_H3TH"/>
</dbReference>